<name>A0A087EA38_9BIFI</name>
<evidence type="ECO:0000313" key="2">
    <source>
        <dbReference type="EMBL" id="KFJ04639.1"/>
    </source>
</evidence>
<dbReference type="AlphaFoldDB" id="A0A087EA38"/>
<dbReference type="STRING" id="77635.BISU_0649"/>
<dbReference type="RefSeq" id="WP_024462751.1">
    <property type="nucleotide sequence ID" value="NZ_CP062939.1"/>
</dbReference>
<dbReference type="OrthoDB" id="3227561at2"/>
<reference evidence="2 3" key="1">
    <citation type="submission" date="2014-03" db="EMBL/GenBank/DDBJ databases">
        <title>Genomics of Bifidobacteria.</title>
        <authorList>
            <person name="Ventura M."/>
            <person name="Milani C."/>
            <person name="Lugli G.A."/>
        </authorList>
    </citation>
    <scope>NUCLEOTIDE SEQUENCE [LARGE SCALE GENOMIC DNA]</scope>
    <source>
        <strain evidence="2 3">LMG 11597</strain>
    </source>
</reference>
<evidence type="ECO:0000259" key="1">
    <source>
        <dbReference type="Pfam" id="PF13468"/>
    </source>
</evidence>
<dbReference type="Proteomes" id="UP000029055">
    <property type="component" value="Unassembled WGS sequence"/>
</dbReference>
<keyword evidence="3" id="KW-1185">Reference proteome</keyword>
<gene>
    <name evidence="2" type="ORF">BISU_0649</name>
</gene>
<protein>
    <recommendedName>
        <fullName evidence="1">Glyoxalase-like domain-containing protein</fullName>
    </recommendedName>
</protein>
<sequence>MSEQTLAQAQAPEFIWDHTVTVVNDLNEVERTFADHGLTAAYGGKHVGHGTENALAYFGVNYVEFLALYNAHEAAAESPEQGLLFREAAQLLPGRERFYRPGLRVHGIEQVAQHLHSKGIVTGPVIPGNRTTSDGQEIRWKLLWILSDTQASVPGPRYPFILDWLEDEETHRETLEHSGLLHRHPLGEVFTQRAVFTVSEPEAVAARWSEVFGFAKHSGNGYIDLDVAEGRQWRFVKGTDKDPDTGDDINEITELRYQVPQGASFDIALGSARFASL</sequence>
<dbReference type="InterPro" id="IPR025870">
    <property type="entry name" value="Glyoxalase-like_dom"/>
</dbReference>
<dbReference type="PANTHER" id="PTHR40265">
    <property type="entry name" value="BLL2707 PROTEIN"/>
    <property type="match status" value="1"/>
</dbReference>
<dbReference type="EMBL" id="JGZR01000003">
    <property type="protein sequence ID" value="KFJ04639.1"/>
    <property type="molecule type" value="Genomic_DNA"/>
</dbReference>
<evidence type="ECO:0000313" key="3">
    <source>
        <dbReference type="Proteomes" id="UP000029055"/>
    </source>
</evidence>
<dbReference type="InterPro" id="IPR029068">
    <property type="entry name" value="Glyas_Bleomycin-R_OHBP_Dase"/>
</dbReference>
<dbReference type="Pfam" id="PF13468">
    <property type="entry name" value="Glyoxalase_3"/>
    <property type="match status" value="1"/>
</dbReference>
<organism evidence="2 3">
    <name type="scientific">Bifidobacterium subtile</name>
    <dbReference type="NCBI Taxonomy" id="77635"/>
    <lineage>
        <taxon>Bacteria</taxon>
        <taxon>Bacillati</taxon>
        <taxon>Actinomycetota</taxon>
        <taxon>Actinomycetes</taxon>
        <taxon>Bifidobacteriales</taxon>
        <taxon>Bifidobacteriaceae</taxon>
        <taxon>Bifidobacterium</taxon>
    </lineage>
</organism>
<accession>A0A087EA38</accession>
<feature type="domain" description="Glyoxalase-like" evidence="1">
    <location>
        <begin position="16"/>
        <end position="211"/>
    </location>
</feature>
<dbReference type="Gene3D" id="3.10.180.10">
    <property type="entry name" value="2,3-Dihydroxybiphenyl 1,2-Dioxygenase, domain 1"/>
    <property type="match status" value="1"/>
</dbReference>
<proteinExistence type="predicted"/>
<comment type="caution">
    <text evidence="2">The sequence shown here is derived from an EMBL/GenBank/DDBJ whole genome shotgun (WGS) entry which is preliminary data.</text>
</comment>
<dbReference type="eggNOG" id="COG0346">
    <property type="taxonomic scope" value="Bacteria"/>
</dbReference>
<dbReference type="PANTHER" id="PTHR40265:SF1">
    <property type="entry name" value="GLYOXALASE-LIKE DOMAIN-CONTAINING PROTEIN"/>
    <property type="match status" value="1"/>
</dbReference>